<evidence type="ECO:0000313" key="5">
    <source>
        <dbReference type="Proteomes" id="UP000535491"/>
    </source>
</evidence>
<evidence type="ECO:0000256" key="3">
    <source>
        <dbReference type="RuleBase" id="RU004508"/>
    </source>
</evidence>
<comment type="similarity">
    <text evidence="3">Belongs to the DegT/DnrJ/EryC1 family.</text>
</comment>
<dbReference type="InterPro" id="IPR000653">
    <property type="entry name" value="DegT/StrS_aminotransferase"/>
</dbReference>
<name>A0A7W1WUV0_9BACL</name>
<dbReference type="AlphaFoldDB" id="A0A7W1WUV0"/>
<keyword evidence="4" id="KW-0808">Transferase</keyword>
<dbReference type="InterPro" id="IPR015424">
    <property type="entry name" value="PyrdxlP-dep_Trfase"/>
</dbReference>
<keyword evidence="5" id="KW-1185">Reference proteome</keyword>
<dbReference type="GO" id="GO:0000271">
    <property type="term" value="P:polysaccharide biosynthetic process"/>
    <property type="evidence" value="ECO:0007669"/>
    <property type="project" value="TreeGrafter"/>
</dbReference>
<protein>
    <submittedName>
        <fullName evidence="4">DegT/DnrJ/EryC1/StrS family aminotransferase</fullName>
    </submittedName>
</protein>
<reference evidence="4 5" key="1">
    <citation type="submission" date="2020-07" db="EMBL/GenBank/DDBJ databases">
        <authorList>
            <person name="Feng H."/>
        </authorList>
    </citation>
    <scope>NUCLEOTIDE SEQUENCE [LARGE SCALE GENOMIC DNA]</scope>
    <source>
        <strain evidence="5">s-10</strain>
    </source>
</reference>
<dbReference type="GO" id="GO:0030170">
    <property type="term" value="F:pyridoxal phosphate binding"/>
    <property type="evidence" value="ECO:0007669"/>
    <property type="project" value="TreeGrafter"/>
</dbReference>
<dbReference type="InterPro" id="IPR015422">
    <property type="entry name" value="PyrdxlP-dep_Trfase_small"/>
</dbReference>
<comment type="caution">
    <text evidence="4">The sequence shown here is derived from an EMBL/GenBank/DDBJ whole genome shotgun (WGS) entry which is preliminary data.</text>
</comment>
<evidence type="ECO:0000256" key="2">
    <source>
        <dbReference type="PIRSR" id="PIRSR000390-2"/>
    </source>
</evidence>
<accession>A0A7W1WUV0</accession>
<dbReference type="Proteomes" id="UP000535491">
    <property type="component" value="Unassembled WGS sequence"/>
</dbReference>
<keyword evidence="2 3" id="KW-0663">Pyridoxal phosphate</keyword>
<dbReference type="SUPFAM" id="SSF53383">
    <property type="entry name" value="PLP-dependent transferases"/>
    <property type="match status" value="1"/>
</dbReference>
<dbReference type="CDD" id="cd00616">
    <property type="entry name" value="AHBA_syn"/>
    <property type="match status" value="1"/>
</dbReference>
<proteinExistence type="inferred from homology"/>
<dbReference type="EMBL" id="JACEIQ010000037">
    <property type="protein sequence ID" value="MBA4496479.1"/>
    <property type="molecule type" value="Genomic_DNA"/>
</dbReference>
<evidence type="ECO:0000313" key="4">
    <source>
        <dbReference type="EMBL" id="MBA4496479.1"/>
    </source>
</evidence>
<feature type="active site" description="Proton acceptor" evidence="1">
    <location>
        <position position="202"/>
    </location>
</feature>
<dbReference type="Pfam" id="PF01041">
    <property type="entry name" value="DegT_DnrJ_EryC1"/>
    <property type="match status" value="1"/>
</dbReference>
<dbReference type="PANTHER" id="PTHR30244">
    <property type="entry name" value="TRANSAMINASE"/>
    <property type="match status" value="1"/>
</dbReference>
<dbReference type="RefSeq" id="WP_181754940.1">
    <property type="nucleotide sequence ID" value="NZ_JACEIQ010000037.1"/>
</dbReference>
<dbReference type="Gene3D" id="3.90.1150.10">
    <property type="entry name" value="Aspartate Aminotransferase, domain 1"/>
    <property type="match status" value="1"/>
</dbReference>
<keyword evidence="4" id="KW-0032">Aminotransferase</keyword>
<dbReference type="Gene3D" id="3.40.640.10">
    <property type="entry name" value="Type I PLP-dependent aspartate aminotransferase-like (Major domain)"/>
    <property type="match status" value="1"/>
</dbReference>
<dbReference type="PIRSF" id="PIRSF000390">
    <property type="entry name" value="PLP_StrS"/>
    <property type="match status" value="1"/>
</dbReference>
<gene>
    <name evidence="4" type="ORF">H1191_19665</name>
</gene>
<evidence type="ECO:0000256" key="1">
    <source>
        <dbReference type="PIRSR" id="PIRSR000390-1"/>
    </source>
</evidence>
<sequence length="419" mass="45600">MELAINGGKPARSKPLPPNYPGAVMMGKEEAEQAAQTILAKSPFRYYGPDVQFAVRRFEEAMAKDLGVPYVLGVSSGTAALIVALKALGIGYGDKVIVPANTFIATAGAVICCNAVPVFCDVDESLNLDPHDLARVTDEEVKAIIAVPILGNPCDMDAVMAFAQERNLYVVEDVAQSCGAKYKGRYLGTIGHIGAFSFQVNKILSAGEGGAVVTGSGEWFERAVRYHDQGLFRDRERYGLNPHEETNAFVGQNYRMSEITGAVLSAQWNKLDVILARMKNNYRTIRDGLTAQIPNIKFRETVDEAGDIGSNLGMILPSGEIAGKFVKALQAENIGVSLLYGGKPIYMVPQILHQRTSDAGGFPFNYPFKRPVVYSEHMCPRATDLMARTVYLPVSPLLTEQDIHEMIEGVSKVYRGLGI</sequence>
<dbReference type="PANTHER" id="PTHR30244:SF34">
    <property type="entry name" value="DTDP-4-AMINO-4,6-DIDEOXYGALACTOSE TRANSAMINASE"/>
    <property type="match status" value="1"/>
</dbReference>
<feature type="modified residue" description="N6-(pyridoxal phosphate)lysine" evidence="2">
    <location>
        <position position="202"/>
    </location>
</feature>
<dbReference type="InterPro" id="IPR015421">
    <property type="entry name" value="PyrdxlP-dep_Trfase_major"/>
</dbReference>
<dbReference type="GO" id="GO:0008483">
    <property type="term" value="F:transaminase activity"/>
    <property type="evidence" value="ECO:0007669"/>
    <property type="project" value="UniProtKB-KW"/>
</dbReference>
<organism evidence="4 5">
    <name type="scientific">Paenactinomyces guangxiensis</name>
    <dbReference type="NCBI Taxonomy" id="1490290"/>
    <lineage>
        <taxon>Bacteria</taxon>
        <taxon>Bacillati</taxon>
        <taxon>Bacillota</taxon>
        <taxon>Bacilli</taxon>
        <taxon>Bacillales</taxon>
        <taxon>Thermoactinomycetaceae</taxon>
        <taxon>Paenactinomyces</taxon>
    </lineage>
</organism>